<proteinExistence type="predicted"/>
<dbReference type="EMBL" id="CP012670">
    <property type="protein sequence ID" value="AUX20476.1"/>
    <property type="molecule type" value="Genomic_DNA"/>
</dbReference>
<reference evidence="1 2" key="1">
    <citation type="submission" date="2015-09" db="EMBL/GenBank/DDBJ databases">
        <title>Sorangium comparison.</title>
        <authorList>
            <person name="Zaburannyi N."/>
            <person name="Bunk B."/>
            <person name="Overmann J."/>
            <person name="Mueller R."/>
        </authorList>
    </citation>
    <scope>NUCLEOTIDE SEQUENCE [LARGE SCALE GENOMIC DNA]</scope>
    <source>
        <strain evidence="1 2">So ceGT47</strain>
    </source>
</reference>
<gene>
    <name evidence="1" type="ORF">SOCEGT47_009470</name>
</gene>
<organism evidence="1 2">
    <name type="scientific">Sorangium cellulosum</name>
    <name type="common">Polyangium cellulosum</name>
    <dbReference type="NCBI Taxonomy" id="56"/>
    <lineage>
        <taxon>Bacteria</taxon>
        <taxon>Pseudomonadati</taxon>
        <taxon>Myxococcota</taxon>
        <taxon>Polyangia</taxon>
        <taxon>Polyangiales</taxon>
        <taxon>Polyangiaceae</taxon>
        <taxon>Sorangium</taxon>
    </lineage>
</organism>
<evidence type="ECO:0000313" key="1">
    <source>
        <dbReference type="EMBL" id="AUX20476.1"/>
    </source>
</evidence>
<accession>A0A4P2PVK0</accession>
<evidence type="ECO:0008006" key="3">
    <source>
        <dbReference type="Google" id="ProtNLM"/>
    </source>
</evidence>
<dbReference type="SUPFAM" id="SSF53850">
    <property type="entry name" value="Periplasmic binding protein-like II"/>
    <property type="match status" value="1"/>
</dbReference>
<protein>
    <recommendedName>
        <fullName evidence="3">LysR substrate-binding domain-containing protein</fullName>
    </recommendedName>
</protein>
<dbReference type="AlphaFoldDB" id="A0A4P2PVK0"/>
<evidence type="ECO:0000313" key="2">
    <source>
        <dbReference type="Proteomes" id="UP000295781"/>
    </source>
</evidence>
<dbReference type="Proteomes" id="UP000295781">
    <property type="component" value="Chromosome"/>
</dbReference>
<sequence>MRRTATLPDYFIADAVAAGEVAVVRPRPGKGRRGARNTIHLAWRKGAAQSARFRAVQAALLEEAR</sequence>
<dbReference type="RefSeq" id="WP_207213778.1">
    <property type="nucleotide sequence ID" value="NZ_CP012670.1"/>
</dbReference>
<name>A0A4P2PVK0_SORCE</name>